<keyword evidence="1" id="KW-1133">Transmembrane helix</keyword>
<feature type="transmembrane region" description="Helical" evidence="1">
    <location>
        <begin position="67"/>
        <end position="86"/>
    </location>
</feature>
<evidence type="ECO:0000256" key="1">
    <source>
        <dbReference type="SAM" id="Phobius"/>
    </source>
</evidence>
<keyword evidence="1" id="KW-0812">Transmembrane</keyword>
<feature type="transmembrane region" description="Helical" evidence="1">
    <location>
        <begin position="205"/>
        <end position="223"/>
    </location>
</feature>
<dbReference type="InterPro" id="IPR008338">
    <property type="entry name" value="Capsule_biosynth_CapC"/>
</dbReference>
<feature type="transmembrane region" description="Helical" evidence="1">
    <location>
        <begin position="127"/>
        <end position="152"/>
    </location>
</feature>
<gene>
    <name evidence="2" type="ORF">J07HQW1_00419</name>
</gene>
<evidence type="ECO:0000313" key="2">
    <source>
        <dbReference type="EMBL" id="ERG90398.1"/>
    </source>
</evidence>
<feature type="transmembrane region" description="Helical" evidence="1">
    <location>
        <begin position="36"/>
        <end position="55"/>
    </location>
</feature>
<feature type="transmembrane region" description="Helical" evidence="1">
    <location>
        <begin position="177"/>
        <end position="198"/>
    </location>
</feature>
<keyword evidence="1" id="KW-0472">Membrane</keyword>
<dbReference type="Pfam" id="PF14102">
    <property type="entry name" value="Caps_synth_CapC"/>
    <property type="match status" value="2"/>
</dbReference>
<dbReference type="Proteomes" id="UP000030649">
    <property type="component" value="Unassembled WGS sequence"/>
</dbReference>
<proteinExistence type="predicted"/>
<dbReference type="HOGENOM" id="CLU_058755_0_0_2"/>
<sequence>MIVGLTLGALAAQIKGYRLGGVMVLPILAVYTLREFFTPVIFLSGTVVAWISLWVLQEYTLNYGRQLFLSAIIVGVVTTIMTGYMFSEAFPNQLSFENSEAIATIFPGITAFNLMRVNPETRRAELLVMGCGYLALIAIGGLLLLALAGLAIPTPPLLTLSASDITTWIEIKSHASAYPAVIPGWVSLILLLVTVVIYEGFQRRYDHRLVGIIIIPTLCFFSVQSTSTVIIYAIGATAVFYVVSYIQQMTLFYGRVLLTISILLGTIFSLM</sequence>
<organism evidence="2 3">
    <name type="scientific">Haloquadratum walsbyi J07HQW1</name>
    <dbReference type="NCBI Taxonomy" id="1238424"/>
    <lineage>
        <taxon>Archaea</taxon>
        <taxon>Methanobacteriati</taxon>
        <taxon>Methanobacteriota</taxon>
        <taxon>Stenosarchaea group</taxon>
        <taxon>Halobacteria</taxon>
        <taxon>Halobacteriales</taxon>
        <taxon>Haloferacaceae</taxon>
        <taxon>Haloquadratum</taxon>
    </lineage>
</organism>
<reference evidence="2 3" key="1">
    <citation type="journal article" date="2013" name="PLoS ONE">
        <title>Assembly-driven community genomics of a hypersaline microbial ecosystem.</title>
        <authorList>
            <person name="Podell S."/>
            <person name="Ugalde J.A."/>
            <person name="Narasingarao P."/>
            <person name="Banfield J.F."/>
            <person name="Heidelberg K.B."/>
            <person name="Allen E.E."/>
        </authorList>
    </citation>
    <scope>NUCLEOTIDE SEQUENCE [LARGE SCALE GENOMIC DNA]</scope>
    <source>
        <strain evidence="3">J07HQW1</strain>
    </source>
</reference>
<name>U1N242_9EURY</name>
<feature type="transmembrane region" description="Helical" evidence="1">
    <location>
        <begin position="98"/>
        <end position="115"/>
    </location>
</feature>
<dbReference type="EMBL" id="KE356560">
    <property type="protein sequence ID" value="ERG90398.1"/>
    <property type="molecule type" value="Genomic_DNA"/>
</dbReference>
<protein>
    <submittedName>
        <fullName evidence="2">Uncharacterized protein</fullName>
    </submittedName>
</protein>
<dbReference type="GO" id="GO:0045227">
    <property type="term" value="P:capsule polysaccharide biosynthetic process"/>
    <property type="evidence" value="ECO:0007669"/>
    <property type="project" value="InterPro"/>
</dbReference>
<evidence type="ECO:0000313" key="3">
    <source>
        <dbReference type="Proteomes" id="UP000030649"/>
    </source>
</evidence>
<dbReference type="AlphaFoldDB" id="U1N242"/>
<feature type="non-terminal residue" evidence="2">
    <location>
        <position position="271"/>
    </location>
</feature>
<dbReference type="GO" id="GO:0016020">
    <property type="term" value="C:membrane"/>
    <property type="evidence" value="ECO:0007669"/>
    <property type="project" value="InterPro"/>
</dbReference>
<feature type="transmembrane region" description="Helical" evidence="1">
    <location>
        <begin position="253"/>
        <end position="270"/>
    </location>
</feature>
<accession>U1N242</accession>